<comment type="caution">
    <text evidence="7">The sequence shown here is derived from an EMBL/GenBank/DDBJ whole genome shotgun (WGS) entry which is preliminary data.</text>
</comment>
<gene>
    <name evidence="7" type="ORF">BT93_L2213</name>
</gene>
<dbReference type="GO" id="GO:0005576">
    <property type="term" value="C:extracellular region"/>
    <property type="evidence" value="ECO:0007669"/>
    <property type="project" value="UniProtKB-SubCell"/>
</dbReference>
<keyword evidence="4 6" id="KW-0964">Secreted</keyword>
<dbReference type="Gramene" id="rna-gnl|WGS:JABURB|Cocit.L2213.1">
    <property type="protein sequence ID" value="cds-KAF7848186.1"/>
    <property type="gene ID" value="gene-BT93_L2213"/>
</dbReference>
<keyword evidence="3 6" id="KW-0713">Self-incompatibility</keyword>
<evidence type="ECO:0000256" key="3">
    <source>
        <dbReference type="ARBA" id="ARBA00022471"/>
    </source>
</evidence>
<evidence type="ECO:0000256" key="4">
    <source>
        <dbReference type="ARBA" id="ARBA00022525"/>
    </source>
</evidence>
<dbReference type="OrthoDB" id="1848419at2759"/>
<organism evidence="7 8">
    <name type="scientific">Corymbia citriodora subsp. variegata</name>
    <dbReference type="NCBI Taxonomy" id="360336"/>
    <lineage>
        <taxon>Eukaryota</taxon>
        <taxon>Viridiplantae</taxon>
        <taxon>Streptophyta</taxon>
        <taxon>Embryophyta</taxon>
        <taxon>Tracheophyta</taxon>
        <taxon>Spermatophyta</taxon>
        <taxon>Magnoliopsida</taxon>
        <taxon>eudicotyledons</taxon>
        <taxon>Gunneridae</taxon>
        <taxon>Pentapetalae</taxon>
        <taxon>rosids</taxon>
        <taxon>malvids</taxon>
        <taxon>Myrtales</taxon>
        <taxon>Myrtaceae</taxon>
        <taxon>Myrtoideae</taxon>
        <taxon>Eucalypteae</taxon>
        <taxon>Corymbia</taxon>
    </lineage>
</organism>
<sequence length="139" mass="16333">MKPLSQFTVVLFLSLFFISSLPQSQANNFLDSIWMMRHVHVINNLSIDMELHCQSADDDLGARVLHPGQEQMIRFRMHFIKSTLFYCDTRGEGRAKHFDVFVQNRDKNRCGGDCKWSMRDDGIYFSNDGTNWNREYTWG</sequence>
<dbReference type="PANTHER" id="PTHR31232:SF155">
    <property type="entry name" value="PLANT SELF-INCOMPATIBILITY PROTEIN S1 FAMILY"/>
    <property type="match status" value="1"/>
</dbReference>
<reference evidence="7" key="1">
    <citation type="submission" date="2020-05" db="EMBL/GenBank/DDBJ databases">
        <title>WGS assembly of Corymbia citriodora subspecies variegata.</title>
        <authorList>
            <person name="Barry K."/>
            <person name="Hundley H."/>
            <person name="Shu S."/>
            <person name="Jenkins J."/>
            <person name="Grimwood J."/>
            <person name="Baten A."/>
        </authorList>
    </citation>
    <scope>NUCLEOTIDE SEQUENCE</scope>
    <source>
        <strain evidence="7">CV2-018</strain>
    </source>
</reference>
<protein>
    <recommendedName>
        <fullName evidence="6">S-protein homolog</fullName>
    </recommendedName>
</protein>
<evidence type="ECO:0000313" key="7">
    <source>
        <dbReference type="EMBL" id="KAF7848186.1"/>
    </source>
</evidence>
<evidence type="ECO:0000313" key="8">
    <source>
        <dbReference type="Proteomes" id="UP000806378"/>
    </source>
</evidence>
<name>A0A8T0CPS0_CORYI</name>
<feature type="signal peptide" evidence="6">
    <location>
        <begin position="1"/>
        <end position="26"/>
    </location>
</feature>
<dbReference type="AlphaFoldDB" id="A0A8T0CPS0"/>
<dbReference type="Proteomes" id="UP000806378">
    <property type="component" value="Unassembled WGS sequence"/>
</dbReference>
<evidence type="ECO:0000256" key="6">
    <source>
        <dbReference type="RuleBase" id="RU367044"/>
    </source>
</evidence>
<keyword evidence="8" id="KW-1185">Reference proteome</keyword>
<comment type="similarity">
    <text evidence="2 6">Belongs to the plant self-incompatibility (S1) protein family.</text>
</comment>
<dbReference type="GO" id="GO:0060320">
    <property type="term" value="P:rejection of self pollen"/>
    <property type="evidence" value="ECO:0007669"/>
    <property type="project" value="UniProtKB-KW"/>
</dbReference>
<dbReference type="PANTHER" id="PTHR31232">
    <property type="match status" value="1"/>
</dbReference>
<dbReference type="InterPro" id="IPR010264">
    <property type="entry name" value="Self-incomp_S1"/>
</dbReference>
<dbReference type="EMBL" id="MU090243">
    <property type="protein sequence ID" value="KAF7848186.1"/>
    <property type="molecule type" value="Genomic_DNA"/>
</dbReference>
<evidence type="ECO:0000256" key="2">
    <source>
        <dbReference type="ARBA" id="ARBA00005581"/>
    </source>
</evidence>
<comment type="subcellular location">
    <subcellularLocation>
        <location evidence="1 6">Secreted</location>
    </subcellularLocation>
</comment>
<evidence type="ECO:0000256" key="5">
    <source>
        <dbReference type="ARBA" id="ARBA00022729"/>
    </source>
</evidence>
<dbReference type="Pfam" id="PF05938">
    <property type="entry name" value="Self-incomp_S1"/>
    <property type="match status" value="1"/>
</dbReference>
<accession>A0A8T0CPS0</accession>
<feature type="chain" id="PRO_5035970141" description="S-protein homolog" evidence="6">
    <location>
        <begin position="27"/>
        <end position="139"/>
    </location>
</feature>
<keyword evidence="5 6" id="KW-0732">Signal</keyword>
<proteinExistence type="inferred from homology"/>
<evidence type="ECO:0000256" key="1">
    <source>
        <dbReference type="ARBA" id="ARBA00004613"/>
    </source>
</evidence>